<name>A0ABS9UX58_9BACT</name>
<comment type="caution">
    <text evidence="3">The sequence shown here is derived from an EMBL/GenBank/DDBJ whole genome shotgun (WGS) entry which is preliminary data.</text>
</comment>
<dbReference type="SUPFAM" id="SSF51161">
    <property type="entry name" value="Trimeric LpxA-like enzymes"/>
    <property type="match status" value="1"/>
</dbReference>
<proteinExistence type="inferred from homology"/>
<evidence type="ECO:0000259" key="2">
    <source>
        <dbReference type="Pfam" id="PF17836"/>
    </source>
</evidence>
<gene>
    <name evidence="3" type="ORF">MM239_04495</name>
</gene>
<dbReference type="InterPro" id="IPR041561">
    <property type="entry name" value="PglD_N"/>
</dbReference>
<dbReference type="Pfam" id="PF17836">
    <property type="entry name" value="PglD_N"/>
    <property type="match status" value="1"/>
</dbReference>
<dbReference type="Pfam" id="PF00132">
    <property type="entry name" value="Hexapep"/>
    <property type="match status" value="1"/>
</dbReference>
<keyword evidence="4" id="KW-1185">Reference proteome</keyword>
<evidence type="ECO:0000256" key="1">
    <source>
        <dbReference type="ARBA" id="ARBA00007274"/>
    </source>
</evidence>
<evidence type="ECO:0000313" key="3">
    <source>
        <dbReference type="EMBL" id="MCH7408643.1"/>
    </source>
</evidence>
<accession>A0ABS9UX58</accession>
<dbReference type="InterPro" id="IPR001451">
    <property type="entry name" value="Hexapep"/>
</dbReference>
<feature type="domain" description="PglD N-terminal" evidence="2">
    <location>
        <begin position="2"/>
        <end position="75"/>
    </location>
</feature>
<dbReference type="InterPro" id="IPR020019">
    <property type="entry name" value="AcTrfase_PglD-like"/>
</dbReference>
<dbReference type="Gene3D" id="3.40.50.20">
    <property type="match status" value="1"/>
</dbReference>
<evidence type="ECO:0000313" key="4">
    <source>
        <dbReference type="Proteomes" id="UP001165489"/>
    </source>
</evidence>
<dbReference type="RefSeq" id="WP_241346960.1">
    <property type="nucleotide sequence ID" value="NZ_JAKZGP010000007.1"/>
</dbReference>
<dbReference type="PANTHER" id="PTHR43300">
    <property type="entry name" value="ACETYLTRANSFERASE"/>
    <property type="match status" value="1"/>
</dbReference>
<dbReference type="CDD" id="cd03360">
    <property type="entry name" value="LbH_AT_putative"/>
    <property type="match status" value="1"/>
</dbReference>
<comment type="similarity">
    <text evidence="1">Belongs to the transferase hexapeptide repeat family.</text>
</comment>
<dbReference type="Gene3D" id="2.160.10.10">
    <property type="entry name" value="Hexapeptide repeat proteins"/>
    <property type="match status" value="1"/>
</dbReference>
<dbReference type="Proteomes" id="UP001165489">
    <property type="component" value="Unassembled WGS sequence"/>
</dbReference>
<reference evidence="3" key="1">
    <citation type="submission" date="2022-03" db="EMBL/GenBank/DDBJ databases">
        <title>De novo assembled genomes of Belliella spp. (Cyclobacteriaceae) strains.</title>
        <authorList>
            <person name="Szabo A."/>
            <person name="Korponai K."/>
            <person name="Felfoldi T."/>
        </authorList>
    </citation>
    <scope>NUCLEOTIDE SEQUENCE</scope>
    <source>
        <strain evidence="3">DSM 111904</strain>
    </source>
</reference>
<organism evidence="3 4">
    <name type="scientific">Belliella filtrata</name>
    <dbReference type="NCBI Taxonomy" id="2923435"/>
    <lineage>
        <taxon>Bacteria</taxon>
        <taxon>Pseudomonadati</taxon>
        <taxon>Bacteroidota</taxon>
        <taxon>Cytophagia</taxon>
        <taxon>Cytophagales</taxon>
        <taxon>Cyclobacteriaceae</taxon>
        <taxon>Belliella</taxon>
    </lineage>
</organism>
<sequence length="205" mass="22089">MILVGAGGHALEVLDILEIEGKLDIKLYDDINPDIISVRNYRVIKNKLDLLEVFKNDNQFVIAVGNPKHRQALYQFFKSLGGELVSLRSQTSTISKYSSLDYVDVMDQCFIGPYVKIGKGTLINTAANVHHESTLGEFVEIGPGAVILGKVKIGSFTLIGANATILPNIQIGANCVIGAGAVVTKNVSDDSVVYGITVQKLNKNG</sequence>
<dbReference type="InterPro" id="IPR011004">
    <property type="entry name" value="Trimer_LpxA-like_sf"/>
</dbReference>
<dbReference type="EMBL" id="JAKZGP010000007">
    <property type="protein sequence ID" value="MCH7408643.1"/>
    <property type="molecule type" value="Genomic_DNA"/>
</dbReference>
<dbReference type="PANTHER" id="PTHR43300:SF7">
    <property type="entry name" value="UDP-N-ACETYLBACILLOSAMINE N-ACETYLTRANSFERASE"/>
    <property type="match status" value="1"/>
</dbReference>
<protein>
    <submittedName>
        <fullName evidence="3">Acetyltransferase</fullName>
    </submittedName>
</protein>
<dbReference type="InterPro" id="IPR050179">
    <property type="entry name" value="Trans_hexapeptide_repeat"/>
</dbReference>
<dbReference type="NCBIfam" id="TIGR03570">
    <property type="entry name" value="NeuD_NnaD"/>
    <property type="match status" value="1"/>
</dbReference>